<evidence type="ECO:0000256" key="1">
    <source>
        <dbReference type="ARBA" id="ARBA00004496"/>
    </source>
</evidence>
<dbReference type="InterPro" id="IPR036390">
    <property type="entry name" value="WH_DNA-bd_sf"/>
</dbReference>
<evidence type="ECO:0000259" key="2">
    <source>
        <dbReference type="PROSITE" id="PS50995"/>
    </source>
</evidence>
<dbReference type="EMBL" id="JAGGMR010000001">
    <property type="protein sequence ID" value="MBP2192714.1"/>
    <property type="molecule type" value="Genomic_DNA"/>
</dbReference>
<feature type="domain" description="HTH marR-type" evidence="2">
    <location>
        <begin position="14"/>
        <end position="148"/>
    </location>
</feature>
<dbReference type="InterPro" id="IPR036388">
    <property type="entry name" value="WH-like_DNA-bd_sf"/>
</dbReference>
<dbReference type="SUPFAM" id="SSF46785">
    <property type="entry name" value="Winged helix' DNA-binding domain"/>
    <property type="match status" value="1"/>
</dbReference>
<protein>
    <submittedName>
        <fullName evidence="3">DNA-binding MarR family transcriptional regulator</fullName>
    </submittedName>
</protein>
<evidence type="ECO:0000313" key="3">
    <source>
        <dbReference type="EMBL" id="MBP2192714.1"/>
    </source>
</evidence>
<sequence length="156" mass="17482">MSDQANDDHLLSLAAQLCFALYSTSRSMTAAYRPHLEAMTVTYPQYLTLLALWERPGITMKELGEQLRLDYGTVSPLIQRLTDRGLVESVRNPNDRRAVQLRATPAGLALQERAKEMIDNVLSDIAWPVDELVRLRDQVMALGERLDAVVAQRSGS</sequence>
<keyword evidence="3" id="KW-0238">DNA-binding</keyword>
<dbReference type="InterPro" id="IPR000835">
    <property type="entry name" value="HTH_MarR-typ"/>
</dbReference>
<dbReference type="PRINTS" id="PR00598">
    <property type="entry name" value="HTHMARR"/>
</dbReference>
<dbReference type="InterPro" id="IPR039422">
    <property type="entry name" value="MarR/SlyA-like"/>
</dbReference>
<name>A0ABS4QNX6_9NOCA</name>
<dbReference type="Gene3D" id="1.10.10.10">
    <property type="entry name" value="Winged helix-like DNA-binding domain superfamily/Winged helix DNA-binding domain"/>
    <property type="match status" value="1"/>
</dbReference>
<dbReference type="Pfam" id="PF01047">
    <property type="entry name" value="MarR"/>
    <property type="match status" value="1"/>
</dbReference>
<organism evidence="3 4">
    <name type="scientific">Nocardia goodfellowii</name>
    <dbReference type="NCBI Taxonomy" id="882446"/>
    <lineage>
        <taxon>Bacteria</taxon>
        <taxon>Bacillati</taxon>
        <taxon>Actinomycetota</taxon>
        <taxon>Actinomycetes</taxon>
        <taxon>Mycobacteriales</taxon>
        <taxon>Nocardiaceae</taxon>
        <taxon>Nocardia</taxon>
    </lineage>
</organism>
<gene>
    <name evidence="3" type="ORF">BJ987_005615</name>
</gene>
<dbReference type="RefSeq" id="WP_209895779.1">
    <property type="nucleotide sequence ID" value="NZ_JAGGMR010000001.1"/>
</dbReference>
<keyword evidence="4" id="KW-1185">Reference proteome</keyword>
<proteinExistence type="predicted"/>
<comment type="caution">
    <text evidence="3">The sequence shown here is derived from an EMBL/GenBank/DDBJ whole genome shotgun (WGS) entry which is preliminary data.</text>
</comment>
<dbReference type="PANTHER" id="PTHR33164:SF5">
    <property type="entry name" value="ORGANIC HYDROPEROXIDE RESISTANCE TRANSCRIPTIONAL REGULATOR"/>
    <property type="match status" value="1"/>
</dbReference>
<reference evidence="3 4" key="1">
    <citation type="submission" date="2021-03" db="EMBL/GenBank/DDBJ databases">
        <title>Sequencing the genomes of 1000 actinobacteria strains.</title>
        <authorList>
            <person name="Klenk H.-P."/>
        </authorList>
    </citation>
    <scope>NUCLEOTIDE SEQUENCE [LARGE SCALE GENOMIC DNA]</scope>
    <source>
        <strain evidence="3 4">DSM 45516</strain>
    </source>
</reference>
<dbReference type="SMART" id="SM00347">
    <property type="entry name" value="HTH_MARR"/>
    <property type="match status" value="1"/>
</dbReference>
<evidence type="ECO:0000313" key="4">
    <source>
        <dbReference type="Proteomes" id="UP001519325"/>
    </source>
</evidence>
<dbReference type="PANTHER" id="PTHR33164">
    <property type="entry name" value="TRANSCRIPTIONAL REGULATOR, MARR FAMILY"/>
    <property type="match status" value="1"/>
</dbReference>
<accession>A0ABS4QNX6</accession>
<dbReference type="PROSITE" id="PS50995">
    <property type="entry name" value="HTH_MARR_2"/>
    <property type="match status" value="1"/>
</dbReference>
<comment type="subcellular location">
    <subcellularLocation>
        <location evidence="1">Cytoplasm</location>
    </subcellularLocation>
</comment>
<dbReference type="GO" id="GO:0003677">
    <property type="term" value="F:DNA binding"/>
    <property type="evidence" value="ECO:0007669"/>
    <property type="project" value="UniProtKB-KW"/>
</dbReference>
<dbReference type="Proteomes" id="UP001519325">
    <property type="component" value="Unassembled WGS sequence"/>
</dbReference>